<dbReference type="Pfam" id="PF07738">
    <property type="entry name" value="Sad1_UNC"/>
    <property type="match status" value="1"/>
</dbReference>
<evidence type="ECO:0000256" key="4">
    <source>
        <dbReference type="ARBA" id="ARBA00023136"/>
    </source>
</evidence>
<protein>
    <submittedName>
        <fullName evidence="8">SUN domain-containing protein 5</fullName>
    </submittedName>
</protein>
<evidence type="ECO:0000256" key="3">
    <source>
        <dbReference type="ARBA" id="ARBA00022989"/>
    </source>
</evidence>
<keyword evidence="9" id="KW-1185">Reference proteome</keyword>
<evidence type="ECO:0000313" key="9">
    <source>
        <dbReference type="Proteomes" id="UP000324091"/>
    </source>
</evidence>
<keyword evidence="2 6" id="KW-0812">Transmembrane</keyword>
<feature type="domain" description="SUN" evidence="7">
    <location>
        <begin position="212"/>
        <end position="370"/>
    </location>
</feature>
<dbReference type="InterPro" id="IPR045119">
    <property type="entry name" value="SUN1-5"/>
</dbReference>
<sequence length="569" mass="64096">MIWNTNETQSQRSGLGDLALYGGQRRSLRIYRPKILEVRAQVVYLWDRNPAQELDWDTLGLVLLPIPFFVVTALNVPSFLYNDFRRSLASGRSQVSSSIISSSNSSKSIFDSSDADPLNLKALYFTFACIVILGLPIIFFGLRSIVSPLRPKGPGAIFSPVFNKRPIDICDEMMMYIDKLQVELDDVKEKLKLTYQDPDSNFRTNFALESHGAKVYKKRSSSTYGRIVGERLLGIQLFSKVVPAAVIQGQHPPIPGNCWSFPGSHGNLFIELSHTITVSNVTLDHVLKSVTPIDTIPSAPRHFTVYGLQSLDDKAVHLGKFMYDLEGNPSQTFAVKAADEGISSLVTSPRHTQPASFTASAKLPDFWQSDPAPWFHHVEALFHLRGVTEDDSRYYLVMTLNNKRQYQSKQSIGKRRSLRLIEMGYYDKDGNPTVCYRDSVSRYSTENYNHIKSISSESSSSGSCMSSSSKDTVNTYKTKWLIFSSLVVLALMLPIISYHVDVNSIERPTSYDLVPTSPVCHKCTNQSFGNVMMRIQKLQTELRYLKEKLNYQLTDANFWTNFALESDGS</sequence>
<feature type="coiled-coil region" evidence="5">
    <location>
        <begin position="170"/>
        <end position="197"/>
    </location>
</feature>
<evidence type="ECO:0000256" key="2">
    <source>
        <dbReference type="ARBA" id="ARBA00022692"/>
    </source>
</evidence>
<keyword evidence="3 6" id="KW-1133">Transmembrane helix</keyword>
<name>A0A5C6NWI8_9TELE</name>
<dbReference type="GO" id="GO:0043495">
    <property type="term" value="F:protein-membrane adaptor activity"/>
    <property type="evidence" value="ECO:0007669"/>
    <property type="project" value="TreeGrafter"/>
</dbReference>
<dbReference type="InterPro" id="IPR012919">
    <property type="entry name" value="SUN_dom"/>
</dbReference>
<feature type="transmembrane region" description="Helical" evidence="6">
    <location>
        <begin position="122"/>
        <end position="142"/>
    </location>
</feature>
<dbReference type="PANTHER" id="PTHR12911:SF8">
    <property type="entry name" value="KLAROID PROTEIN-RELATED"/>
    <property type="match status" value="1"/>
</dbReference>
<dbReference type="Proteomes" id="UP000324091">
    <property type="component" value="Chromosome 18"/>
</dbReference>
<organism evidence="8 9">
    <name type="scientific">Takifugu flavidus</name>
    <name type="common">sansaifugu</name>
    <dbReference type="NCBI Taxonomy" id="433684"/>
    <lineage>
        <taxon>Eukaryota</taxon>
        <taxon>Metazoa</taxon>
        <taxon>Chordata</taxon>
        <taxon>Craniata</taxon>
        <taxon>Vertebrata</taxon>
        <taxon>Euteleostomi</taxon>
        <taxon>Actinopterygii</taxon>
        <taxon>Neopterygii</taxon>
        <taxon>Teleostei</taxon>
        <taxon>Neoteleostei</taxon>
        <taxon>Acanthomorphata</taxon>
        <taxon>Eupercaria</taxon>
        <taxon>Tetraodontiformes</taxon>
        <taxon>Tetradontoidea</taxon>
        <taxon>Tetraodontidae</taxon>
        <taxon>Takifugu</taxon>
    </lineage>
</organism>
<gene>
    <name evidence="8" type="ORF">D4764_18G0008430</name>
</gene>
<evidence type="ECO:0000256" key="1">
    <source>
        <dbReference type="ARBA" id="ARBA00004540"/>
    </source>
</evidence>
<dbReference type="PROSITE" id="PS51469">
    <property type="entry name" value="SUN"/>
    <property type="match status" value="1"/>
</dbReference>
<keyword evidence="5" id="KW-0175">Coiled coil</keyword>
<dbReference type="PANTHER" id="PTHR12911">
    <property type="entry name" value="SAD1/UNC-84-LIKE PROTEIN-RELATED"/>
    <property type="match status" value="1"/>
</dbReference>
<evidence type="ECO:0000259" key="7">
    <source>
        <dbReference type="PROSITE" id="PS51469"/>
    </source>
</evidence>
<evidence type="ECO:0000256" key="5">
    <source>
        <dbReference type="SAM" id="Coils"/>
    </source>
</evidence>
<evidence type="ECO:0000313" key="8">
    <source>
        <dbReference type="EMBL" id="TWW70037.1"/>
    </source>
</evidence>
<dbReference type="Pfam" id="PF23055">
    <property type="entry name" value="DUF7041"/>
    <property type="match status" value="1"/>
</dbReference>
<feature type="transmembrane region" description="Helical" evidence="6">
    <location>
        <begin position="480"/>
        <end position="500"/>
    </location>
</feature>
<dbReference type="GO" id="GO:0005637">
    <property type="term" value="C:nuclear inner membrane"/>
    <property type="evidence" value="ECO:0007669"/>
    <property type="project" value="UniProtKB-SubCell"/>
</dbReference>
<dbReference type="InterPro" id="IPR055469">
    <property type="entry name" value="DUF7041"/>
</dbReference>
<dbReference type="Gene3D" id="2.60.120.260">
    <property type="entry name" value="Galactose-binding domain-like"/>
    <property type="match status" value="1"/>
</dbReference>
<comment type="caution">
    <text evidence="8">The sequence shown here is derived from an EMBL/GenBank/DDBJ whole genome shotgun (WGS) entry which is preliminary data.</text>
</comment>
<reference evidence="8 9" key="1">
    <citation type="submission" date="2019-04" db="EMBL/GenBank/DDBJ databases">
        <title>Chromosome genome assembly for Takifugu flavidus.</title>
        <authorList>
            <person name="Xiao S."/>
        </authorList>
    </citation>
    <scope>NUCLEOTIDE SEQUENCE [LARGE SCALE GENOMIC DNA]</scope>
    <source>
        <strain evidence="8">HTHZ2018</strain>
        <tissue evidence="8">Muscle</tissue>
    </source>
</reference>
<dbReference type="EMBL" id="RHFK02000010">
    <property type="protein sequence ID" value="TWW70037.1"/>
    <property type="molecule type" value="Genomic_DNA"/>
</dbReference>
<comment type="subcellular location">
    <subcellularLocation>
        <location evidence="1">Nucleus inner membrane</location>
    </subcellularLocation>
</comment>
<feature type="transmembrane region" description="Helical" evidence="6">
    <location>
        <begin position="58"/>
        <end position="80"/>
    </location>
</feature>
<dbReference type="AlphaFoldDB" id="A0A5C6NWI8"/>
<keyword evidence="4 6" id="KW-0472">Membrane</keyword>
<evidence type="ECO:0000256" key="6">
    <source>
        <dbReference type="SAM" id="Phobius"/>
    </source>
</evidence>
<proteinExistence type="predicted"/>
<accession>A0A5C6NWI8</accession>